<dbReference type="InterPro" id="IPR046844">
    <property type="entry name" value="Lon-like_helical"/>
</dbReference>
<dbReference type="PANTHER" id="PTHR10046">
    <property type="entry name" value="ATP DEPENDENT LON PROTEASE FAMILY MEMBER"/>
    <property type="match status" value="1"/>
</dbReference>
<sequence>MIENYKVPVENLKKVCDDKLFDFKTTDEVLPLEGIIGQERAVKAVEFGLKMKRYGYNIFMTGITGTGKFSYAQNYVKEVAKDESIPGDWCYVYNFENPYEPKALNFPSGKGKDFCEDMEEMVEDLKVEIPKAFEGEEYEKEKAEILKGFQQQRNELMEELGRIAQEKGFALKRTPTGFVTIPIIDGKQLSQEEFDHLEGDVKEDLEEKMNEVQLKSMEVTRKILNAEKEVKDKLRQLEEKVGLFAVGHLIDDLKEKYGDYPKVKDYLEEVKEDVLENLDDFKAEEGEHAPFPWMKKPKAAEERYRVNLLVDNSERTGAPVVIETNPTYYNLVGKVEYESQFGMVSTDYTMIKPGAIHRANGGYLILQAMDLLTNFRSWDALKRVLKNKELQIENLQEQMGLVAMSTLRPEPIPIDVKVIIIGNPFLYRLLFHYEEDFRKLFKIKADFDVEMKRDEENIQLMAGFVNNQCQMEGLRAFESSAVARLVEHSSRLAGHQEKLTTKFNDIIEIIHEADGWAALDNSELVEARHIKKAIEEKVNRSNKLEMKIREMFQEGKYLIDVEGEKIGQVNGLSIIDQGDYTFGKPNRITAAVYLGKRGIINIEREAKMSGKIHNKGVLILGGYLAAKYAQEIPLTLSATLTFEQLYEGVEGDSASSSELYALLSSLSKLPLRQDIAATGSVNQKGEIQPVGGLNEKIEGFYAVCKVKGLTGQQGVIIPHQNINNLMLSDEVVEAVEKGNFNIYKVRTIDEGIEILTGVSAGELKEDGTYLEDTVNYLVDKNLRYYNKALIKQRKEIQSTESSKDNEE</sequence>
<feature type="domain" description="Lon proteolytic" evidence="4">
    <location>
        <begin position="563"/>
        <end position="758"/>
    </location>
</feature>
<dbReference type="InterPro" id="IPR041699">
    <property type="entry name" value="AAA_32"/>
</dbReference>
<dbReference type="InterPro" id="IPR014721">
    <property type="entry name" value="Ribsml_uS5_D2-typ_fold_subgr"/>
</dbReference>
<dbReference type="GO" id="GO:0004176">
    <property type="term" value="F:ATP-dependent peptidase activity"/>
    <property type="evidence" value="ECO:0007669"/>
    <property type="project" value="UniProtKB-UniRule"/>
</dbReference>
<evidence type="ECO:0000256" key="2">
    <source>
        <dbReference type="PROSITE-ProRule" id="PRU01122"/>
    </source>
</evidence>
<accession>A0A424YDP3</accession>
<organism evidence="5 6">
    <name type="scientific">Candidatus Syntrophonatronum acetioxidans</name>
    <dbReference type="NCBI Taxonomy" id="1795816"/>
    <lineage>
        <taxon>Bacteria</taxon>
        <taxon>Bacillati</taxon>
        <taxon>Bacillota</taxon>
        <taxon>Clostridia</taxon>
        <taxon>Eubacteriales</taxon>
        <taxon>Syntrophomonadaceae</taxon>
        <taxon>Candidatus Syntrophonatronum</taxon>
    </lineage>
</organism>
<dbReference type="GO" id="GO:0004252">
    <property type="term" value="F:serine-type endopeptidase activity"/>
    <property type="evidence" value="ECO:0007669"/>
    <property type="project" value="UniProtKB-UniRule"/>
</dbReference>
<evidence type="ECO:0000256" key="3">
    <source>
        <dbReference type="SAM" id="Coils"/>
    </source>
</evidence>
<dbReference type="InterPro" id="IPR046843">
    <property type="entry name" value="LonB_AAA-LID"/>
</dbReference>
<feature type="active site" evidence="2">
    <location>
        <position position="653"/>
    </location>
</feature>
<dbReference type="Gene3D" id="3.40.50.300">
    <property type="entry name" value="P-loop containing nucleotide triphosphate hydrolases"/>
    <property type="match status" value="2"/>
</dbReference>
<evidence type="ECO:0000259" key="4">
    <source>
        <dbReference type="PROSITE" id="PS51786"/>
    </source>
</evidence>
<feature type="coiled-coil region" evidence="3">
    <location>
        <begin position="202"/>
        <end position="240"/>
    </location>
</feature>
<proteinExistence type="inferred from homology"/>
<feature type="active site" evidence="2">
    <location>
        <position position="696"/>
    </location>
</feature>
<dbReference type="Gene3D" id="1.10.8.60">
    <property type="match status" value="1"/>
</dbReference>
<dbReference type="Proteomes" id="UP000285138">
    <property type="component" value="Unassembled WGS sequence"/>
</dbReference>
<dbReference type="Pfam" id="PF20436">
    <property type="entry name" value="LonB_AAA-LID"/>
    <property type="match status" value="1"/>
</dbReference>
<evidence type="ECO:0000313" key="6">
    <source>
        <dbReference type="Proteomes" id="UP000285138"/>
    </source>
</evidence>
<dbReference type="AlphaFoldDB" id="A0A424YDP3"/>
<dbReference type="InterPro" id="IPR008269">
    <property type="entry name" value="Lon_proteolytic"/>
</dbReference>
<dbReference type="EMBL" id="QZAA01000165">
    <property type="protein sequence ID" value="RQD75263.1"/>
    <property type="molecule type" value="Genomic_DNA"/>
</dbReference>
<dbReference type="InterPro" id="IPR027417">
    <property type="entry name" value="P-loop_NTPase"/>
</dbReference>
<comment type="catalytic activity">
    <reaction evidence="2">
        <text>Hydrolysis of proteins in presence of ATP.</text>
        <dbReference type="EC" id="3.4.21.53"/>
    </reaction>
</comment>
<dbReference type="EC" id="3.4.21.53" evidence="2"/>
<evidence type="ECO:0000256" key="1">
    <source>
        <dbReference type="ARBA" id="ARBA00022670"/>
    </source>
</evidence>
<dbReference type="InterPro" id="IPR020568">
    <property type="entry name" value="Ribosomal_Su5_D2-typ_SF"/>
</dbReference>
<keyword evidence="1 2" id="KW-0645">Protease</keyword>
<protein>
    <recommendedName>
        <fullName evidence="2">endopeptidase La</fullName>
        <ecNumber evidence="2">3.4.21.53</ecNumber>
    </recommendedName>
</protein>
<dbReference type="SUPFAM" id="SSF54211">
    <property type="entry name" value="Ribosomal protein S5 domain 2-like"/>
    <property type="match status" value="1"/>
</dbReference>
<evidence type="ECO:0000313" key="5">
    <source>
        <dbReference type="EMBL" id="RQD75263.1"/>
    </source>
</evidence>
<keyword evidence="2" id="KW-0720">Serine protease</keyword>
<dbReference type="GO" id="GO:0030163">
    <property type="term" value="P:protein catabolic process"/>
    <property type="evidence" value="ECO:0007669"/>
    <property type="project" value="InterPro"/>
</dbReference>
<reference evidence="5 6" key="1">
    <citation type="submission" date="2018-08" db="EMBL/GenBank/DDBJ databases">
        <title>The metabolism and importance of syntrophic acetate oxidation coupled to methane or sulfide production in haloalkaline environments.</title>
        <authorList>
            <person name="Timmers P.H.A."/>
            <person name="Vavourakis C.D."/>
            <person name="Sorokin D.Y."/>
            <person name="Sinninghe Damste J.S."/>
            <person name="Muyzer G."/>
            <person name="Stams A.J.M."/>
            <person name="Plugge C.M."/>
        </authorList>
    </citation>
    <scope>NUCLEOTIDE SEQUENCE [LARGE SCALE GENOMIC DNA]</scope>
    <source>
        <strain evidence="5">MSAO_Bac1</strain>
    </source>
</reference>
<dbReference type="GO" id="GO:0006508">
    <property type="term" value="P:proteolysis"/>
    <property type="evidence" value="ECO:0007669"/>
    <property type="project" value="UniProtKB-KW"/>
</dbReference>
<dbReference type="GO" id="GO:0005524">
    <property type="term" value="F:ATP binding"/>
    <property type="evidence" value="ECO:0007669"/>
    <property type="project" value="InterPro"/>
</dbReference>
<dbReference type="Pfam" id="PF13654">
    <property type="entry name" value="AAA_32"/>
    <property type="match status" value="1"/>
</dbReference>
<dbReference type="SUPFAM" id="SSF52540">
    <property type="entry name" value="P-loop containing nucleoside triphosphate hydrolases"/>
    <property type="match status" value="1"/>
</dbReference>
<name>A0A424YDP3_9FIRM</name>
<comment type="similarity">
    <text evidence="2">Belongs to the peptidase S16 family.</text>
</comment>
<dbReference type="InterPro" id="IPR027065">
    <property type="entry name" value="Lon_Prtase"/>
</dbReference>
<dbReference type="Gene3D" id="3.30.230.10">
    <property type="match status" value="1"/>
</dbReference>
<dbReference type="PROSITE" id="PS51786">
    <property type="entry name" value="LON_PROTEOLYTIC"/>
    <property type="match status" value="1"/>
</dbReference>
<gene>
    <name evidence="5" type="ORF">D5R97_06390</name>
</gene>
<dbReference type="Pfam" id="PF05362">
    <property type="entry name" value="Lon_C"/>
    <property type="match status" value="1"/>
</dbReference>
<dbReference type="PRINTS" id="PR00830">
    <property type="entry name" value="ENDOLAPTASE"/>
</dbReference>
<dbReference type="Pfam" id="PF20437">
    <property type="entry name" value="LonC_helical"/>
    <property type="match status" value="1"/>
</dbReference>
<keyword evidence="3" id="KW-0175">Coiled coil</keyword>
<keyword evidence="2" id="KW-0378">Hydrolase</keyword>
<comment type="caution">
    <text evidence="5">The sequence shown here is derived from an EMBL/GenBank/DDBJ whole genome shotgun (WGS) entry which is preliminary data.</text>
</comment>